<organism evidence="2 3">
    <name type="scientific">Halobaculum lipolyticum</name>
    <dbReference type="NCBI Taxonomy" id="3032001"/>
    <lineage>
        <taxon>Archaea</taxon>
        <taxon>Methanobacteriati</taxon>
        <taxon>Methanobacteriota</taxon>
        <taxon>Stenosarchaea group</taxon>
        <taxon>Halobacteria</taxon>
        <taxon>Halobacteriales</taxon>
        <taxon>Haloferacaceae</taxon>
        <taxon>Halobaculum</taxon>
    </lineage>
</organism>
<accession>A0ABD5WFY1</accession>
<dbReference type="PROSITE" id="PS51318">
    <property type="entry name" value="TAT"/>
    <property type="match status" value="1"/>
</dbReference>
<dbReference type="AlphaFoldDB" id="A0ABD5WFY1"/>
<evidence type="ECO:0000313" key="3">
    <source>
        <dbReference type="Proteomes" id="UP001596461"/>
    </source>
</evidence>
<comment type="caution">
    <text evidence="2">The sequence shown here is derived from an EMBL/GenBank/DDBJ whole genome shotgun (WGS) entry which is preliminary data.</text>
</comment>
<protein>
    <submittedName>
        <fullName evidence="2">Uncharacterized protein</fullName>
    </submittedName>
</protein>
<sequence length="651" mass="68649">MSDNQTFSRRKVLKSVGAASTGAAVSGGGLAQMGAIGAVDARSEPADRVLRFEATGQGTYDVSVTGLLQSANDVTGSVSKNTATGTLQDEVDEYTFSGEIVSIDTSKAVTVYVDGKKISKSDIFSNTITIKAAGSTGEFDLSVSGGLLTERGPAADGHRVSGRVSNKATYRYSGEITYLDVPEDTKIRVNGEKRTEYTALGIDVPDELTLRGLSNGVTKYDIEFMDVSQVRAGPSLVDRPAQKPIDSTQIDGKVGSKSDPTHPNGPDTLLYGGRVKRISPDGGPTVTINARESTLTVGGASESGTYTIAAQNGISEIGAETSGATVSGTVDDESVTYQYEGRLQRIQLGGVLRVDFAPDEYRDSAVTSKKLQLHARMERWESYEEFKSKAESDGGYLRRDPNGLIASNVTGELFDQTVPKRLVVTSDLAGDTGAEDASATLARDTEADTLARAVIRYRELLEGGEKRITVHDAEAAAGGDRVATPLQFTTDTHVIDPSKFDPDGTHNQSDYTLEDGIDYITGATMSAINSILSTASDYIDSNAVSKMWDLKMTSLDTLYALAESGLLQEMTDGDGNIINCAGCVGTVKAFIQGGVCGYAADYACTVLTVSGPGAIGCIVFAELLCAAIDEGIGGSEAAARWACNYEQLNAC</sequence>
<name>A0ABD5WFY1_9EURY</name>
<dbReference type="EMBL" id="JBHTAH010000012">
    <property type="protein sequence ID" value="MFC7070653.1"/>
    <property type="molecule type" value="Genomic_DNA"/>
</dbReference>
<proteinExistence type="predicted"/>
<gene>
    <name evidence="2" type="ORF">ACFQL9_13445</name>
</gene>
<evidence type="ECO:0000313" key="2">
    <source>
        <dbReference type="EMBL" id="MFC7070653.1"/>
    </source>
</evidence>
<dbReference type="RefSeq" id="WP_390210934.1">
    <property type="nucleotide sequence ID" value="NZ_JBHTAH010000012.1"/>
</dbReference>
<keyword evidence="3" id="KW-1185">Reference proteome</keyword>
<evidence type="ECO:0000256" key="1">
    <source>
        <dbReference type="SAM" id="MobiDB-lite"/>
    </source>
</evidence>
<feature type="region of interest" description="Disordered" evidence="1">
    <location>
        <begin position="233"/>
        <end position="268"/>
    </location>
</feature>
<dbReference type="Proteomes" id="UP001596461">
    <property type="component" value="Unassembled WGS sequence"/>
</dbReference>
<reference evidence="2 3" key="1">
    <citation type="journal article" date="2019" name="Int. J. Syst. Evol. Microbiol.">
        <title>The Global Catalogue of Microorganisms (GCM) 10K type strain sequencing project: providing services to taxonomists for standard genome sequencing and annotation.</title>
        <authorList>
            <consortium name="The Broad Institute Genomics Platform"/>
            <consortium name="The Broad Institute Genome Sequencing Center for Infectious Disease"/>
            <person name="Wu L."/>
            <person name="Ma J."/>
        </authorList>
    </citation>
    <scope>NUCLEOTIDE SEQUENCE [LARGE SCALE GENOMIC DNA]</scope>
    <source>
        <strain evidence="2 3">DT31</strain>
    </source>
</reference>
<dbReference type="InterPro" id="IPR006311">
    <property type="entry name" value="TAT_signal"/>
</dbReference>